<feature type="modified residue" description="N6-(pyridoxal phosphate)lysine" evidence="3 4">
    <location>
        <position position="205"/>
    </location>
</feature>
<dbReference type="AlphaFoldDB" id="A0A4Q6XT57"/>
<sequence>MDKDQSKIIREQAPRSATREHSVPLYLTSSFIFDSAEQGRAVFAGEEEGTIYSRYSNPNTTEFINKVCIMEGAEDGLAFSSGMAAVFASFAGFVRSGDHIVSAGAIFGSTHQLFTELFPRWGITTSYVNAVDNDAWEKAIQPNTKIVFLESPSNPGLELADLEFLGSLKKRYPQIIFIIDNCFATPYLQRPLAYGFDLSLHSATKYMDGQGRVLGGVIVGKQDLIDELMFFIRHTGPAMSAFNAWTLSKSLDTLALRMDRHCSNALALAETLEKRPEILQVKYPFLPSHPQYNLAKKQMKAGGGIVTFEVKGGRERAFRFLDKLEMILYTSNLGDVRSIATHPASTTHAKLTEEERLNLGIMPGTVRISVGLEDKEDIIGDILQALEASKG</sequence>
<keyword evidence="6" id="KW-0032">Aminotransferase</keyword>
<dbReference type="GO" id="GO:0008483">
    <property type="term" value="F:transaminase activity"/>
    <property type="evidence" value="ECO:0007669"/>
    <property type="project" value="UniProtKB-KW"/>
</dbReference>
<comment type="pathway">
    <text evidence="3">Amino-acid biosynthesis; L-methionine biosynthesis via de novo pathway; L-homocysteine from O-succinyl-L-homoserine: step 1/1.</text>
</comment>
<dbReference type="FunFam" id="3.40.640.10:FF:000046">
    <property type="entry name" value="Cystathionine gamma-lyase"/>
    <property type="match status" value="1"/>
</dbReference>
<comment type="similarity">
    <text evidence="3">Belongs to the trans-sulfuration enzymes family. MetZ subfamily.</text>
</comment>
<dbReference type="EMBL" id="SGIT01000002">
    <property type="protein sequence ID" value="RZF59959.1"/>
    <property type="molecule type" value="Genomic_DNA"/>
</dbReference>
<protein>
    <recommendedName>
        <fullName evidence="3">O-succinylhomoserine sulfhydrylase</fullName>
        <shortName evidence="3">OSH sulfhydrylase</shortName>
        <shortName evidence="3">OSHS sulfhydrylase</shortName>
        <ecNumber evidence="3">2.5.1.-</ecNumber>
    </recommendedName>
</protein>
<dbReference type="Proteomes" id="UP000292855">
    <property type="component" value="Unassembled WGS sequence"/>
</dbReference>
<dbReference type="SUPFAM" id="SSF53383">
    <property type="entry name" value="PLP-dependent transferases"/>
    <property type="match status" value="1"/>
</dbReference>
<dbReference type="Gene3D" id="3.40.640.10">
    <property type="entry name" value="Type I PLP-dependent aspartate aminotransferase-like (Major domain)"/>
    <property type="match status" value="1"/>
</dbReference>
<dbReference type="HAMAP" id="MF_02056">
    <property type="entry name" value="MetZ"/>
    <property type="match status" value="1"/>
</dbReference>
<dbReference type="Gene3D" id="3.90.1150.10">
    <property type="entry name" value="Aspartate Aminotransferase, domain 1"/>
    <property type="match status" value="1"/>
</dbReference>
<proteinExistence type="inferred from homology"/>
<keyword evidence="3" id="KW-0486">Methionine biosynthesis</keyword>
<dbReference type="UniPathway" id="UPA00051">
    <property type="reaction ID" value="UER00449"/>
</dbReference>
<reference evidence="6 7" key="1">
    <citation type="submission" date="2019-02" db="EMBL/GenBank/DDBJ databases">
        <authorList>
            <person name="Li Y."/>
        </authorList>
    </citation>
    <scope>NUCLEOTIDE SEQUENCE [LARGE SCALE GENOMIC DNA]</scope>
    <source>
        <strain evidence="6 7">30C10-4-7</strain>
    </source>
</reference>
<dbReference type="InterPro" id="IPR006234">
    <property type="entry name" value="O-succ-hSer_sulfhydrylase"/>
</dbReference>
<dbReference type="InterPro" id="IPR015421">
    <property type="entry name" value="PyrdxlP-dep_Trfase_major"/>
</dbReference>
<comment type="cofactor">
    <cofactor evidence="1 3 5">
        <name>pyridoxal 5'-phosphate</name>
        <dbReference type="ChEBI" id="CHEBI:597326"/>
    </cofactor>
</comment>
<dbReference type="PANTHER" id="PTHR11808:SF80">
    <property type="entry name" value="CYSTATHIONINE GAMMA-LYASE"/>
    <property type="match status" value="1"/>
</dbReference>
<comment type="function">
    <text evidence="3">Catalyzes the formation of L-homocysteine from O-succinyl-L-homoserine (OSHS) and hydrogen sulfide.</text>
</comment>
<keyword evidence="2 3" id="KW-0663">Pyridoxal phosphate</keyword>
<dbReference type="InterPro" id="IPR015424">
    <property type="entry name" value="PyrdxlP-dep_Trfase"/>
</dbReference>
<dbReference type="PIRSF" id="PIRSF001434">
    <property type="entry name" value="CGS"/>
    <property type="match status" value="1"/>
</dbReference>
<dbReference type="PANTHER" id="PTHR11808">
    <property type="entry name" value="TRANS-SULFURATION ENZYME FAMILY MEMBER"/>
    <property type="match status" value="1"/>
</dbReference>
<evidence type="ECO:0000256" key="2">
    <source>
        <dbReference type="ARBA" id="ARBA00022898"/>
    </source>
</evidence>
<keyword evidence="3 6" id="KW-0808">Transferase</keyword>
<evidence type="ECO:0000313" key="7">
    <source>
        <dbReference type="Proteomes" id="UP000292855"/>
    </source>
</evidence>
<dbReference type="InterPro" id="IPR000277">
    <property type="entry name" value="Cys/Met-Metab_PyrdxlP-dep_enz"/>
</dbReference>
<evidence type="ECO:0000313" key="6">
    <source>
        <dbReference type="EMBL" id="RZF59959.1"/>
    </source>
</evidence>
<evidence type="ECO:0000256" key="4">
    <source>
        <dbReference type="PIRSR" id="PIRSR001434-2"/>
    </source>
</evidence>
<dbReference type="GO" id="GO:0030170">
    <property type="term" value="F:pyridoxal phosphate binding"/>
    <property type="evidence" value="ECO:0007669"/>
    <property type="project" value="UniProtKB-UniRule"/>
</dbReference>
<dbReference type="PROSITE" id="PS00868">
    <property type="entry name" value="CYS_MET_METAB_PP"/>
    <property type="match status" value="1"/>
</dbReference>
<dbReference type="GO" id="GO:0071266">
    <property type="term" value="P:'de novo' L-methionine biosynthetic process"/>
    <property type="evidence" value="ECO:0007669"/>
    <property type="project" value="UniProtKB-UniRule"/>
</dbReference>
<accession>A0A4Q6XT57</accession>
<dbReference type="GO" id="GO:0016846">
    <property type="term" value="F:carbon-sulfur lyase activity"/>
    <property type="evidence" value="ECO:0007669"/>
    <property type="project" value="TreeGrafter"/>
</dbReference>
<evidence type="ECO:0000256" key="1">
    <source>
        <dbReference type="ARBA" id="ARBA00001933"/>
    </source>
</evidence>
<dbReference type="InterPro" id="IPR054542">
    <property type="entry name" value="Cys_met_metab_PP"/>
</dbReference>
<organism evidence="6 7">
    <name type="scientific">Sphingobacterium corticibacterium</name>
    <dbReference type="NCBI Taxonomy" id="2484746"/>
    <lineage>
        <taxon>Bacteria</taxon>
        <taxon>Pseudomonadati</taxon>
        <taxon>Bacteroidota</taxon>
        <taxon>Sphingobacteriia</taxon>
        <taxon>Sphingobacteriales</taxon>
        <taxon>Sphingobacteriaceae</taxon>
        <taxon>Sphingobacterium</taxon>
    </lineage>
</organism>
<keyword evidence="3" id="KW-0028">Amino-acid biosynthesis</keyword>
<gene>
    <name evidence="3" type="primary">metZ</name>
    <name evidence="6" type="ORF">EWE74_12575</name>
</gene>
<dbReference type="OrthoDB" id="9773476at2"/>
<comment type="catalytic activity">
    <reaction evidence="3">
        <text>O-succinyl-L-homoserine + hydrogen sulfide = L-homocysteine + succinate</text>
        <dbReference type="Rhea" id="RHEA:27826"/>
        <dbReference type="ChEBI" id="CHEBI:29919"/>
        <dbReference type="ChEBI" id="CHEBI:30031"/>
        <dbReference type="ChEBI" id="CHEBI:57661"/>
        <dbReference type="ChEBI" id="CHEBI:58199"/>
    </reaction>
</comment>
<keyword evidence="7" id="KW-1185">Reference proteome</keyword>
<dbReference type="GO" id="GO:0019346">
    <property type="term" value="P:transsulfuration"/>
    <property type="evidence" value="ECO:0007669"/>
    <property type="project" value="InterPro"/>
</dbReference>
<dbReference type="FunFam" id="3.90.1150.10:FF:000033">
    <property type="entry name" value="Cystathionine gamma-synthase"/>
    <property type="match status" value="1"/>
</dbReference>
<comment type="subunit">
    <text evidence="3">Homotetramer.</text>
</comment>
<dbReference type="EC" id="2.5.1.-" evidence="3"/>
<name>A0A4Q6XT57_9SPHI</name>
<dbReference type="GO" id="GO:0005737">
    <property type="term" value="C:cytoplasm"/>
    <property type="evidence" value="ECO:0007669"/>
    <property type="project" value="TreeGrafter"/>
</dbReference>
<dbReference type="InterPro" id="IPR015422">
    <property type="entry name" value="PyrdxlP-dep_Trfase_small"/>
</dbReference>
<evidence type="ECO:0000256" key="5">
    <source>
        <dbReference type="RuleBase" id="RU362118"/>
    </source>
</evidence>
<evidence type="ECO:0000256" key="3">
    <source>
        <dbReference type="HAMAP-Rule" id="MF_02056"/>
    </source>
</evidence>
<dbReference type="GO" id="GO:0016765">
    <property type="term" value="F:transferase activity, transferring alkyl or aryl (other than methyl) groups"/>
    <property type="evidence" value="ECO:0007669"/>
    <property type="project" value="UniProtKB-UniRule"/>
</dbReference>
<dbReference type="GO" id="GO:0071268">
    <property type="term" value="P:homocysteine biosynthetic process"/>
    <property type="evidence" value="ECO:0007669"/>
    <property type="project" value="InterPro"/>
</dbReference>
<dbReference type="Pfam" id="PF01053">
    <property type="entry name" value="Cys_Met_Meta_PP"/>
    <property type="match status" value="1"/>
</dbReference>
<dbReference type="RefSeq" id="WP_130141877.1">
    <property type="nucleotide sequence ID" value="NZ_SGIT01000002.1"/>
</dbReference>
<dbReference type="CDD" id="cd00614">
    <property type="entry name" value="CGS_like"/>
    <property type="match status" value="1"/>
</dbReference>
<comment type="caution">
    <text evidence="6">The sequence shown here is derived from an EMBL/GenBank/DDBJ whole genome shotgun (WGS) entry which is preliminary data.</text>
</comment>